<dbReference type="Proteomes" id="UP000612808">
    <property type="component" value="Unassembled WGS sequence"/>
</dbReference>
<keyword evidence="4 7" id="KW-0812">Transmembrane</keyword>
<dbReference type="AlphaFoldDB" id="A0A8J3NE99"/>
<keyword evidence="5 7" id="KW-1133">Transmembrane helix</keyword>
<feature type="transmembrane region" description="Helical" evidence="7">
    <location>
        <begin position="148"/>
        <end position="170"/>
    </location>
</feature>
<feature type="transmembrane region" description="Helical" evidence="7">
    <location>
        <begin position="242"/>
        <end position="258"/>
    </location>
</feature>
<keyword evidence="10" id="KW-1185">Reference proteome</keyword>
<evidence type="ECO:0000313" key="10">
    <source>
        <dbReference type="Proteomes" id="UP000612808"/>
    </source>
</evidence>
<feature type="transmembrane region" description="Helical" evidence="7">
    <location>
        <begin position="343"/>
        <end position="360"/>
    </location>
</feature>
<dbReference type="Pfam" id="PF07690">
    <property type="entry name" value="MFS_1"/>
    <property type="match status" value="1"/>
</dbReference>
<dbReference type="InterPro" id="IPR036259">
    <property type="entry name" value="MFS_trans_sf"/>
</dbReference>
<evidence type="ECO:0000259" key="8">
    <source>
        <dbReference type="PROSITE" id="PS50850"/>
    </source>
</evidence>
<feature type="transmembrane region" description="Helical" evidence="7">
    <location>
        <begin position="278"/>
        <end position="303"/>
    </location>
</feature>
<dbReference type="Gene3D" id="1.20.1720.10">
    <property type="entry name" value="Multidrug resistance protein D"/>
    <property type="match status" value="1"/>
</dbReference>
<dbReference type="GO" id="GO:0005886">
    <property type="term" value="C:plasma membrane"/>
    <property type="evidence" value="ECO:0007669"/>
    <property type="project" value="UniProtKB-SubCell"/>
</dbReference>
<dbReference type="SUPFAM" id="SSF103473">
    <property type="entry name" value="MFS general substrate transporter"/>
    <property type="match status" value="1"/>
</dbReference>
<comment type="caution">
    <text evidence="9">The sequence shown here is derived from an EMBL/GenBank/DDBJ whole genome shotgun (WGS) entry which is preliminary data.</text>
</comment>
<evidence type="ECO:0000256" key="4">
    <source>
        <dbReference type="ARBA" id="ARBA00022692"/>
    </source>
</evidence>
<feature type="transmembrane region" description="Helical" evidence="7">
    <location>
        <begin position="415"/>
        <end position="433"/>
    </location>
</feature>
<evidence type="ECO:0000313" key="9">
    <source>
        <dbReference type="EMBL" id="GID13837.1"/>
    </source>
</evidence>
<proteinExistence type="predicted"/>
<protein>
    <submittedName>
        <fullName evidence="9">MFS transporter</fullName>
    </submittedName>
</protein>
<dbReference type="NCBIfam" id="TIGR00711">
    <property type="entry name" value="efflux_EmrB"/>
    <property type="match status" value="1"/>
</dbReference>
<evidence type="ECO:0000256" key="6">
    <source>
        <dbReference type="ARBA" id="ARBA00023136"/>
    </source>
</evidence>
<dbReference type="InterPro" id="IPR020846">
    <property type="entry name" value="MFS_dom"/>
</dbReference>
<feature type="transmembrane region" description="Helical" evidence="7">
    <location>
        <begin position="210"/>
        <end position="230"/>
    </location>
</feature>
<dbReference type="InterPro" id="IPR001958">
    <property type="entry name" value="Tet-R_TetA/multi-R_MdtG-like"/>
</dbReference>
<dbReference type="GO" id="GO:0022857">
    <property type="term" value="F:transmembrane transporter activity"/>
    <property type="evidence" value="ECO:0007669"/>
    <property type="project" value="InterPro"/>
</dbReference>
<accession>A0A8J3NE99</accession>
<feature type="transmembrane region" description="Helical" evidence="7">
    <location>
        <begin position="176"/>
        <end position="198"/>
    </location>
</feature>
<feature type="domain" description="Major facilitator superfamily (MFS) profile" evidence="8">
    <location>
        <begin position="24"/>
        <end position="517"/>
    </location>
</feature>
<dbReference type="InterPro" id="IPR004638">
    <property type="entry name" value="EmrB-like"/>
</dbReference>
<dbReference type="RefSeq" id="WP_239076893.1">
    <property type="nucleotide sequence ID" value="NZ_BAAAZM010000014.1"/>
</dbReference>
<feature type="transmembrane region" description="Helical" evidence="7">
    <location>
        <begin position="22"/>
        <end position="45"/>
    </location>
</feature>
<dbReference type="PROSITE" id="PS50850">
    <property type="entry name" value="MFS"/>
    <property type="match status" value="1"/>
</dbReference>
<evidence type="ECO:0000256" key="3">
    <source>
        <dbReference type="ARBA" id="ARBA00022475"/>
    </source>
</evidence>
<keyword evidence="2" id="KW-0813">Transport</keyword>
<comment type="subcellular location">
    <subcellularLocation>
        <location evidence="1">Cell membrane</location>
        <topology evidence="1">Multi-pass membrane protein</topology>
    </subcellularLocation>
</comment>
<dbReference type="PANTHER" id="PTHR42718">
    <property type="entry name" value="MAJOR FACILITATOR SUPERFAMILY MULTIDRUG TRANSPORTER MFSC"/>
    <property type="match status" value="1"/>
</dbReference>
<dbReference type="PANTHER" id="PTHR42718:SF42">
    <property type="entry name" value="EXPORT PROTEIN"/>
    <property type="match status" value="1"/>
</dbReference>
<evidence type="ECO:0000256" key="7">
    <source>
        <dbReference type="SAM" id="Phobius"/>
    </source>
</evidence>
<evidence type="ECO:0000256" key="2">
    <source>
        <dbReference type="ARBA" id="ARBA00022448"/>
    </source>
</evidence>
<gene>
    <name evidence="9" type="ORF">Aru02nite_47260</name>
</gene>
<dbReference type="PRINTS" id="PR01035">
    <property type="entry name" value="TCRTETA"/>
</dbReference>
<dbReference type="InterPro" id="IPR011701">
    <property type="entry name" value="MFS"/>
</dbReference>
<evidence type="ECO:0000256" key="5">
    <source>
        <dbReference type="ARBA" id="ARBA00022989"/>
    </source>
</evidence>
<reference evidence="9" key="1">
    <citation type="submission" date="2021-01" db="EMBL/GenBank/DDBJ databases">
        <title>Whole genome shotgun sequence of Actinocatenispora rupis NBRC 107355.</title>
        <authorList>
            <person name="Komaki H."/>
            <person name="Tamura T."/>
        </authorList>
    </citation>
    <scope>NUCLEOTIDE SEQUENCE</scope>
    <source>
        <strain evidence="9">NBRC 107355</strain>
    </source>
</reference>
<feature type="transmembrane region" description="Helical" evidence="7">
    <location>
        <begin position="115"/>
        <end position="136"/>
    </location>
</feature>
<keyword evidence="3" id="KW-1003">Cell membrane</keyword>
<sequence length="526" mass="53613">MSTTVAGAPATTGQATGRGGPWATLVAVALGVVMVALDGTIVAIANPAIGKSLDASLPDLQWITNGYLLALAVFLVTAGKLGDRFGHKSTYLTGVIGFAATSAVIGLSHNIGLIIAFRVLQGVFGALLQPAALGLLRSAFPANRLNIAIGIWGAAIGVSTAAGPIVGGLLVEHVSWQSVFFINVPVGVVALAVGLLVLPRNRAVDRDSRTDVPGIALLSVAMFALVFGVIKASDFGWSSWRTIGLFAGALAFGVLFVIRERYAAHPLLPLSLFRSVPLSIGTALMMLMAFAMFGALFFVTFYLQLVDGLSPVESGVRILPMTAGMVFGSPIAGILIGKVGPRFPVAAGMAGVAVALFGLSRLPLDAGAGTTSIWFVLLGLGLSVVMVGATEVIVGNAPVELSGVASGLQQSAMQVGGALGTAVLGALMTARVGNVLNGHWTDQHLPKLTPDQVDQAKKAVAGGVAPIPEHADAGLAAAITKATNLSFLDGMHLAFTVAAAVGVVAVVLALFVSRPKNPATTHTPHI</sequence>
<feature type="transmembrane region" description="Helical" evidence="7">
    <location>
        <begin position="90"/>
        <end position="109"/>
    </location>
</feature>
<feature type="transmembrane region" description="Helical" evidence="7">
    <location>
        <begin position="60"/>
        <end position="78"/>
    </location>
</feature>
<keyword evidence="6 7" id="KW-0472">Membrane</keyword>
<dbReference type="Gene3D" id="1.20.1250.20">
    <property type="entry name" value="MFS general substrate transporter like domains"/>
    <property type="match status" value="1"/>
</dbReference>
<feature type="transmembrane region" description="Helical" evidence="7">
    <location>
        <begin position="493"/>
        <end position="512"/>
    </location>
</feature>
<organism evidence="9 10">
    <name type="scientific">Actinocatenispora rupis</name>
    <dbReference type="NCBI Taxonomy" id="519421"/>
    <lineage>
        <taxon>Bacteria</taxon>
        <taxon>Bacillati</taxon>
        <taxon>Actinomycetota</taxon>
        <taxon>Actinomycetes</taxon>
        <taxon>Micromonosporales</taxon>
        <taxon>Micromonosporaceae</taxon>
        <taxon>Actinocatenispora</taxon>
    </lineage>
</organism>
<name>A0A8J3NE99_9ACTN</name>
<dbReference type="CDD" id="cd17321">
    <property type="entry name" value="MFS_MMR_MDR_like"/>
    <property type="match status" value="1"/>
</dbReference>
<evidence type="ECO:0000256" key="1">
    <source>
        <dbReference type="ARBA" id="ARBA00004651"/>
    </source>
</evidence>
<dbReference type="EMBL" id="BOMB01000027">
    <property type="protein sequence ID" value="GID13837.1"/>
    <property type="molecule type" value="Genomic_DNA"/>
</dbReference>
<feature type="transmembrane region" description="Helical" evidence="7">
    <location>
        <begin position="372"/>
        <end position="394"/>
    </location>
</feature>
<feature type="transmembrane region" description="Helical" evidence="7">
    <location>
        <begin position="315"/>
        <end position="336"/>
    </location>
</feature>